<evidence type="ECO:0000256" key="6">
    <source>
        <dbReference type="PIRSR" id="PIRSR000027-1"/>
    </source>
</evidence>
<evidence type="ECO:0000256" key="2">
    <source>
        <dbReference type="ARBA" id="ARBA00022617"/>
    </source>
</evidence>
<dbReference type="RefSeq" id="WP_085422695.1">
    <property type="nucleotide sequence ID" value="NZ_FXAF01000006.1"/>
</dbReference>
<dbReference type="Gene3D" id="1.20.120.10">
    <property type="entry name" value="Cytochrome c/b562"/>
    <property type="match status" value="1"/>
</dbReference>
<dbReference type="InterPro" id="IPR002321">
    <property type="entry name" value="Cyt_c_II"/>
</dbReference>
<accession>A0A1X7F8V2</accession>
<keyword evidence="2 7" id="KW-0349">Heme</keyword>
<feature type="binding site" description="covalent" evidence="7">
    <location>
        <position position="138"/>
    </location>
    <ligand>
        <name>heme c</name>
        <dbReference type="ChEBI" id="CHEBI:61717"/>
    </ligand>
</feature>
<dbReference type="InterPro" id="IPR010980">
    <property type="entry name" value="Cyt_c/b562"/>
</dbReference>
<feature type="signal peptide" evidence="8">
    <location>
        <begin position="1"/>
        <end position="22"/>
    </location>
</feature>
<keyword evidence="5 6" id="KW-0408">Iron</keyword>
<dbReference type="GO" id="GO:0009055">
    <property type="term" value="F:electron transfer activity"/>
    <property type="evidence" value="ECO:0007669"/>
    <property type="project" value="InterPro"/>
</dbReference>
<dbReference type="EMBL" id="FXAF01000006">
    <property type="protein sequence ID" value="SMF48238.1"/>
    <property type="molecule type" value="Genomic_DNA"/>
</dbReference>
<keyword evidence="8" id="KW-0732">Signal</keyword>
<name>A0A1X7F8V2_9HYPH</name>
<evidence type="ECO:0000256" key="5">
    <source>
        <dbReference type="ARBA" id="ARBA00023004"/>
    </source>
</evidence>
<proteinExistence type="predicted"/>
<gene>
    <name evidence="9" type="ORF">SAMN02982989_2524</name>
</gene>
<dbReference type="GO" id="GO:0005506">
    <property type="term" value="F:iron ion binding"/>
    <property type="evidence" value="ECO:0007669"/>
    <property type="project" value="InterPro"/>
</dbReference>
<dbReference type="PROSITE" id="PS51009">
    <property type="entry name" value="CYTCII"/>
    <property type="match status" value="1"/>
</dbReference>
<dbReference type="GO" id="GO:0042597">
    <property type="term" value="C:periplasmic space"/>
    <property type="evidence" value="ECO:0007669"/>
    <property type="project" value="InterPro"/>
</dbReference>
<evidence type="ECO:0000256" key="8">
    <source>
        <dbReference type="SAM" id="SignalP"/>
    </source>
</evidence>
<comment type="PTM">
    <text evidence="7">Binds 1 heme group per subunit.</text>
</comment>
<evidence type="ECO:0000313" key="10">
    <source>
        <dbReference type="Proteomes" id="UP000192903"/>
    </source>
</evidence>
<dbReference type="SUPFAM" id="SSF47175">
    <property type="entry name" value="Cytochromes"/>
    <property type="match status" value="1"/>
</dbReference>
<evidence type="ECO:0000256" key="7">
    <source>
        <dbReference type="PIRSR" id="PIRSR000027-2"/>
    </source>
</evidence>
<feature type="binding site" description="axial binding residue" evidence="6">
    <location>
        <position position="139"/>
    </location>
    <ligand>
        <name>heme c</name>
        <dbReference type="ChEBI" id="CHEBI:61717"/>
    </ligand>
    <ligandPart>
        <name>Fe</name>
        <dbReference type="ChEBI" id="CHEBI:18248"/>
    </ligandPart>
</feature>
<dbReference type="STRING" id="464029.SAMN02982989_2524"/>
<dbReference type="OrthoDB" id="9811729at2"/>
<keyword evidence="10" id="KW-1185">Reference proteome</keyword>
<evidence type="ECO:0000313" key="9">
    <source>
        <dbReference type="EMBL" id="SMF48238.1"/>
    </source>
</evidence>
<dbReference type="AlphaFoldDB" id="A0A1X7F8V2"/>
<dbReference type="PIRSF" id="PIRSF000027">
    <property type="entry name" value="Cytc_c_prime"/>
    <property type="match status" value="1"/>
</dbReference>
<organism evidence="9 10">
    <name type="scientific">Xaviernesmea oryzae</name>
    <dbReference type="NCBI Taxonomy" id="464029"/>
    <lineage>
        <taxon>Bacteria</taxon>
        <taxon>Pseudomonadati</taxon>
        <taxon>Pseudomonadota</taxon>
        <taxon>Alphaproteobacteria</taxon>
        <taxon>Hyphomicrobiales</taxon>
        <taxon>Rhizobiaceae</taxon>
        <taxon>Rhizobium/Agrobacterium group</taxon>
        <taxon>Xaviernesmea</taxon>
    </lineage>
</organism>
<evidence type="ECO:0000256" key="3">
    <source>
        <dbReference type="ARBA" id="ARBA00022723"/>
    </source>
</evidence>
<protein>
    <submittedName>
        <fullName evidence="9">Cytochrome c556</fullName>
    </submittedName>
</protein>
<feature type="chain" id="PRO_5013118269" evidence="8">
    <location>
        <begin position="23"/>
        <end position="147"/>
    </location>
</feature>
<evidence type="ECO:0000256" key="4">
    <source>
        <dbReference type="ARBA" id="ARBA00022982"/>
    </source>
</evidence>
<feature type="binding site" description="covalent" evidence="7">
    <location>
        <position position="135"/>
    </location>
    <ligand>
        <name>heme c</name>
        <dbReference type="ChEBI" id="CHEBI:61717"/>
    </ligand>
</feature>
<keyword evidence="3 6" id="KW-0479">Metal-binding</keyword>
<keyword evidence="4" id="KW-0249">Electron transport</keyword>
<dbReference type="InterPro" id="IPR015984">
    <property type="entry name" value="Cyt_c_prime_subgr"/>
</dbReference>
<dbReference type="Pfam" id="PF01322">
    <property type="entry name" value="Cytochrom_C_2"/>
    <property type="match status" value="1"/>
</dbReference>
<dbReference type="InterPro" id="IPR012127">
    <property type="entry name" value="Cyt_c_prime"/>
</dbReference>
<evidence type="ECO:0000256" key="1">
    <source>
        <dbReference type="ARBA" id="ARBA00022448"/>
    </source>
</evidence>
<dbReference type="GO" id="GO:0022900">
    <property type="term" value="P:electron transport chain"/>
    <property type="evidence" value="ECO:0007669"/>
    <property type="project" value="InterPro"/>
</dbReference>
<reference evidence="10" key="1">
    <citation type="submission" date="2017-04" db="EMBL/GenBank/DDBJ databases">
        <authorList>
            <person name="Varghese N."/>
            <person name="Submissions S."/>
        </authorList>
    </citation>
    <scope>NUCLEOTIDE SEQUENCE [LARGE SCALE GENOMIC DNA]</scope>
    <source>
        <strain evidence="10">B4P</strain>
    </source>
</reference>
<sequence length="147" mass="14975">MRLRSYVIAAGAACLCLSAAFAQEGPIAARQALMKANGQAAGALGAIAKGEKPYDAATVRSALTTISTDMKAFPDQFPAGSDTGKTKALPAIWQNPDGFRALSAKLASEAEALVATLPADRAGVGAALGRLGPICSECHKTYRAPAN</sequence>
<dbReference type="PRINTS" id="PR00608">
    <property type="entry name" value="CYTCHROMECII"/>
</dbReference>
<dbReference type="GO" id="GO:0020037">
    <property type="term" value="F:heme binding"/>
    <property type="evidence" value="ECO:0007669"/>
    <property type="project" value="InterPro"/>
</dbReference>
<keyword evidence="1" id="KW-0813">Transport</keyword>
<dbReference type="Proteomes" id="UP000192903">
    <property type="component" value="Unassembled WGS sequence"/>
</dbReference>